<dbReference type="Pfam" id="PF03975">
    <property type="entry name" value="CheD"/>
    <property type="match status" value="1"/>
</dbReference>
<dbReference type="AlphaFoldDB" id="A0A177N267"/>
<evidence type="ECO:0000256" key="2">
    <source>
        <dbReference type="ARBA" id="ARBA00022801"/>
    </source>
</evidence>
<name>A0A177N267_9GAMM</name>
<dbReference type="HAMAP" id="MF_01440">
    <property type="entry name" value="CheD"/>
    <property type="match status" value="1"/>
</dbReference>
<keyword evidence="1 3" id="KW-0145">Chemotaxis</keyword>
<dbReference type="PANTHER" id="PTHR35147:SF3">
    <property type="entry name" value="CHEMORECEPTOR GLUTAMINE DEAMIDASE CHED 1-RELATED"/>
    <property type="match status" value="1"/>
</dbReference>
<dbReference type="EMBL" id="LUUJ01000123">
    <property type="protein sequence ID" value="OAI11259.1"/>
    <property type="molecule type" value="Genomic_DNA"/>
</dbReference>
<dbReference type="GO" id="GO:0050568">
    <property type="term" value="F:protein-glutamine glutaminase activity"/>
    <property type="evidence" value="ECO:0007669"/>
    <property type="project" value="UniProtKB-UniRule"/>
</dbReference>
<keyword evidence="2 3" id="KW-0378">Hydrolase</keyword>
<comment type="catalytic activity">
    <reaction evidence="3">
        <text>L-glutaminyl-[protein] + H2O = L-glutamyl-[protein] + NH4(+)</text>
        <dbReference type="Rhea" id="RHEA:16441"/>
        <dbReference type="Rhea" id="RHEA-COMP:10207"/>
        <dbReference type="Rhea" id="RHEA-COMP:10208"/>
        <dbReference type="ChEBI" id="CHEBI:15377"/>
        <dbReference type="ChEBI" id="CHEBI:28938"/>
        <dbReference type="ChEBI" id="CHEBI:29973"/>
        <dbReference type="ChEBI" id="CHEBI:30011"/>
        <dbReference type="EC" id="3.5.1.44"/>
    </reaction>
</comment>
<dbReference type="InterPro" id="IPR011324">
    <property type="entry name" value="Cytotoxic_necrot_fac-like_cat"/>
</dbReference>
<sequence>MNKPEFFLEIFLQPGELYFGDRETRIRTVLGSCVAITLWHPSLYIGGMCHFMLPGSRRRQRATQFDGRYADEALLMFMQELRKSNTSPKDYEVKMFGGGDQFPGQSKSDRISVPDSNVIAGRELLAHHGFKIKAEHLGGTGHRNVIFDLWSGHVWMRHVSKGLERIQA</sequence>
<evidence type="ECO:0000313" key="5">
    <source>
        <dbReference type="Proteomes" id="UP000077857"/>
    </source>
</evidence>
<comment type="similarity">
    <text evidence="3">Belongs to the CheD family.</text>
</comment>
<evidence type="ECO:0000313" key="4">
    <source>
        <dbReference type="EMBL" id="OAI11259.1"/>
    </source>
</evidence>
<dbReference type="EC" id="3.5.1.44" evidence="3"/>
<accession>A0A177N267</accession>
<dbReference type="InterPro" id="IPR038592">
    <property type="entry name" value="CheD-like_sf"/>
</dbReference>
<comment type="caution">
    <text evidence="4">The sequence shown here is derived from an EMBL/GenBank/DDBJ whole genome shotgun (WGS) entry which is preliminary data.</text>
</comment>
<evidence type="ECO:0000256" key="1">
    <source>
        <dbReference type="ARBA" id="ARBA00022500"/>
    </source>
</evidence>
<protein>
    <recommendedName>
        <fullName evidence="3">Probable chemoreceptor glutamine deamidase CheD</fullName>
        <ecNumber evidence="3">3.5.1.44</ecNumber>
    </recommendedName>
</protein>
<dbReference type="OrthoDB" id="9807202at2"/>
<gene>
    <name evidence="3" type="primary">cheD</name>
    <name evidence="4" type="ORF">A1507_03430</name>
</gene>
<organism evidence="4 5">
    <name type="scientific">Methylomonas koyamae</name>
    <dbReference type="NCBI Taxonomy" id="702114"/>
    <lineage>
        <taxon>Bacteria</taxon>
        <taxon>Pseudomonadati</taxon>
        <taxon>Pseudomonadota</taxon>
        <taxon>Gammaproteobacteria</taxon>
        <taxon>Methylococcales</taxon>
        <taxon>Methylococcaceae</taxon>
        <taxon>Methylomonas</taxon>
    </lineage>
</organism>
<dbReference type="Proteomes" id="UP000077857">
    <property type="component" value="Unassembled WGS sequence"/>
</dbReference>
<dbReference type="GO" id="GO:0006935">
    <property type="term" value="P:chemotaxis"/>
    <property type="evidence" value="ECO:0007669"/>
    <property type="project" value="UniProtKB-UniRule"/>
</dbReference>
<dbReference type="RefSeq" id="WP_064042391.1">
    <property type="nucleotide sequence ID" value="NZ_LUUJ01000123.1"/>
</dbReference>
<dbReference type="PANTHER" id="PTHR35147">
    <property type="entry name" value="CHEMORECEPTOR GLUTAMINE DEAMIDASE CHED-RELATED"/>
    <property type="match status" value="1"/>
</dbReference>
<dbReference type="InterPro" id="IPR005659">
    <property type="entry name" value="Chemorcpt_Glu_NH3ase_CheD"/>
</dbReference>
<dbReference type="Gene3D" id="3.30.1330.200">
    <property type="match status" value="1"/>
</dbReference>
<evidence type="ECO:0000256" key="3">
    <source>
        <dbReference type="HAMAP-Rule" id="MF_01440"/>
    </source>
</evidence>
<proteinExistence type="inferred from homology"/>
<reference evidence="4 5" key="1">
    <citation type="submission" date="2016-03" db="EMBL/GenBank/DDBJ databases">
        <authorList>
            <person name="Ploux O."/>
        </authorList>
    </citation>
    <scope>NUCLEOTIDE SEQUENCE [LARGE SCALE GENOMIC DNA]</scope>
    <source>
        <strain evidence="4 5">R-45378</strain>
    </source>
</reference>
<comment type="function">
    <text evidence="3">Probably deamidates glutamine residues to glutamate on methyl-accepting chemotaxis receptors (MCPs), playing an important role in chemotaxis.</text>
</comment>
<dbReference type="SUPFAM" id="SSF64438">
    <property type="entry name" value="CNF1/YfiH-like putative cysteine hydrolases"/>
    <property type="match status" value="1"/>
</dbReference>
<dbReference type="CDD" id="cd16352">
    <property type="entry name" value="CheD"/>
    <property type="match status" value="1"/>
</dbReference>